<dbReference type="InterPro" id="IPR050416">
    <property type="entry name" value="FAD-linked_Oxidoreductase"/>
</dbReference>
<dbReference type="InterPro" id="IPR006094">
    <property type="entry name" value="Oxid_FAD_bind_N"/>
</dbReference>
<evidence type="ECO:0000259" key="6">
    <source>
        <dbReference type="PROSITE" id="PS51387"/>
    </source>
</evidence>
<evidence type="ECO:0000313" key="7">
    <source>
        <dbReference type="EMBL" id="MBB4761901.1"/>
    </source>
</evidence>
<keyword evidence="8" id="KW-1185">Reference proteome</keyword>
<dbReference type="RefSeq" id="WP_184992629.1">
    <property type="nucleotide sequence ID" value="NZ_BOMK01000002.1"/>
</dbReference>
<dbReference type="PROSITE" id="PS00862">
    <property type="entry name" value="OX2_COVAL_FAD"/>
    <property type="match status" value="1"/>
</dbReference>
<evidence type="ECO:0000313" key="8">
    <source>
        <dbReference type="Proteomes" id="UP000578112"/>
    </source>
</evidence>
<accession>A0A7W7MPA0</accession>
<reference evidence="7 8" key="1">
    <citation type="submission" date="2020-08" db="EMBL/GenBank/DDBJ databases">
        <title>Sequencing the genomes of 1000 actinobacteria strains.</title>
        <authorList>
            <person name="Klenk H.-P."/>
        </authorList>
    </citation>
    <scope>NUCLEOTIDE SEQUENCE [LARGE SCALE GENOMIC DNA]</scope>
    <source>
        <strain evidence="7 8">DSM 43149</strain>
    </source>
</reference>
<dbReference type="InterPro" id="IPR036318">
    <property type="entry name" value="FAD-bd_PCMH-like_sf"/>
</dbReference>
<dbReference type="Proteomes" id="UP000578112">
    <property type="component" value="Unassembled WGS sequence"/>
</dbReference>
<dbReference type="Gene3D" id="3.40.462.20">
    <property type="match status" value="1"/>
</dbReference>
<evidence type="ECO:0000256" key="5">
    <source>
        <dbReference type="ARBA" id="ARBA00023002"/>
    </source>
</evidence>
<dbReference type="InterPro" id="IPR006093">
    <property type="entry name" value="Oxy_OxRdtase_FAD_BS"/>
</dbReference>
<dbReference type="Gene3D" id="3.30.465.10">
    <property type="match status" value="1"/>
</dbReference>
<dbReference type="Gene3D" id="3.30.43.10">
    <property type="entry name" value="Uridine Diphospho-n-acetylenolpyruvylglucosamine Reductase, domain 2"/>
    <property type="match status" value="1"/>
</dbReference>
<dbReference type="PANTHER" id="PTHR42973:SF39">
    <property type="entry name" value="FAD-BINDING PCMH-TYPE DOMAIN-CONTAINING PROTEIN"/>
    <property type="match status" value="1"/>
</dbReference>
<dbReference type="PROSITE" id="PS51387">
    <property type="entry name" value="FAD_PCMH"/>
    <property type="match status" value="1"/>
</dbReference>
<dbReference type="Pfam" id="PF01565">
    <property type="entry name" value="FAD_binding_4"/>
    <property type="match status" value="1"/>
</dbReference>
<comment type="similarity">
    <text evidence="2">Belongs to the oxygen-dependent FAD-linked oxidoreductase family.</text>
</comment>
<keyword evidence="3" id="KW-0285">Flavoprotein</keyword>
<evidence type="ECO:0000256" key="4">
    <source>
        <dbReference type="ARBA" id="ARBA00022827"/>
    </source>
</evidence>
<keyword evidence="4" id="KW-0274">FAD</keyword>
<dbReference type="AlphaFoldDB" id="A0A7W7MPA0"/>
<evidence type="ECO:0000256" key="2">
    <source>
        <dbReference type="ARBA" id="ARBA00005466"/>
    </source>
</evidence>
<feature type="domain" description="FAD-binding PCMH-type" evidence="6">
    <location>
        <begin position="27"/>
        <end position="199"/>
    </location>
</feature>
<comment type="caution">
    <text evidence="7">The sequence shown here is derived from an EMBL/GenBank/DDBJ whole genome shotgun (WGS) entry which is preliminary data.</text>
</comment>
<evidence type="ECO:0000256" key="3">
    <source>
        <dbReference type="ARBA" id="ARBA00022630"/>
    </source>
</evidence>
<dbReference type="InterPro" id="IPR016166">
    <property type="entry name" value="FAD-bd_PCMH"/>
</dbReference>
<dbReference type="GO" id="GO:0071949">
    <property type="term" value="F:FAD binding"/>
    <property type="evidence" value="ECO:0007669"/>
    <property type="project" value="InterPro"/>
</dbReference>
<dbReference type="InterPro" id="IPR016169">
    <property type="entry name" value="FAD-bd_PCMH_sub2"/>
</dbReference>
<proteinExistence type="inferred from homology"/>
<gene>
    <name evidence="7" type="ORF">BJ971_002457</name>
</gene>
<keyword evidence="5" id="KW-0560">Oxidoreductase</keyword>
<dbReference type="PANTHER" id="PTHR42973">
    <property type="entry name" value="BINDING OXIDOREDUCTASE, PUTATIVE (AFU_ORTHOLOGUE AFUA_1G17690)-RELATED"/>
    <property type="match status" value="1"/>
</dbReference>
<organism evidence="7 8">
    <name type="scientific">Actinoplanes digitatis</name>
    <dbReference type="NCBI Taxonomy" id="1868"/>
    <lineage>
        <taxon>Bacteria</taxon>
        <taxon>Bacillati</taxon>
        <taxon>Actinomycetota</taxon>
        <taxon>Actinomycetes</taxon>
        <taxon>Micromonosporales</taxon>
        <taxon>Micromonosporaceae</taxon>
        <taxon>Actinoplanes</taxon>
    </lineage>
</organism>
<dbReference type="GO" id="GO:0016491">
    <property type="term" value="F:oxidoreductase activity"/>
    <property type="evidence" value="ECO:0007669"/>
    <property type="project" value="UniProtKB-KW"/>
</dbReference>
<sequence>MNGPLIRRGEPGYEQARVGRVFNARRPDRYPAAVLLAEDAADVAAGVRLARAENRTVSVRSGGHSWAGWSLRDDSLLIDLGNLNGLDYDASTGVVTAGPAARGGLDLAPFLAERGRAFPAGHCPGVGLGGYLLQGGQGWNGRAMGWACESVAAVDVVTADGAAVRADATHHDDLYWAARGAGPGFPGVVTAFHLRTYQAPAGMWHDTRSFHPGDAAVLLGWLHEILPVLDRRVEPVLAATRLPGVPLHTGRAHPGLVLLLHTTVMAGSAGEAAELLRAFADGPLAGKELGHVAGPTTLDEECAAQAEQSPDGYRYAVDCTWTDAPAEVLEPLLSRLWRELDTPHSFSIWYGWAPGRTLSDMAFSVQGEVYIATYAIYSDAADDERYRDWVHARTADIARHGTGVYLGDTDFTRRQDRFLSAANYRRLERIRARWDPEGRFASYLTADPEGLNVHE</sequence>
<dbReference type="EMBL" id="JACHNH010000001">
    <property type="protein sequence ID" value="MBB4761901.1"/>
    <property type="molecule type" value="Genomic_DNA"/>
</dbReference>
<comment type="cofactor">
    <cofactor evidence="1">
        <name>FAD</name>
        <dbReference type="ChEBI" id="CHEBI:57692"/>
    </cofactor>
</comment>
<protein>
    <submittedName>
        <fullName evidence="7">FAD/FMN-containing dehydrogenase</fullName>
    </submittedName>
</protein>
<dbReference type="SUPFAM" id="SSF56176">
    <property type="entry name" value="FAD-binding/transporter-associated domain-like"/>
    <property type="match status" value="1"/>
</dbReference>
<evidence type="ECO:0000256" key="1">
    <source>
        <dbReference type="ARBA" id="ARBA00001974"/>
    </source>
</evidence>
<name>A0A7W7MPA0_9ACTN</name>
<dbReference type="InterPro" id="IPR016167">
    <property type="entry name" value="FAD-bd_PCMH_sub1"/>
</dbReference>